<reference evidence="3" key="1">
    <citation type="journal article" date="2016" name="Nat. Biotechnol.">
        <title>Sequencing wild and cultivated cassava and related species reveals extensive interspecific hybridization and genetic diversity.</title>
        <authorList>
            <person name="Bredeson J.V."/>
            <person name="Lyons J.B."/>
            <person name="Prochnik S.E."/>
            <person name="Wu G.A."/>
            <person name="Ha C.M."/>
            <person name="Edsinger-Gonzales E."/>
            <person name="Grimwood J."/>
            <person name="Schmutz J."/>
            <person name="Rabbi I.Y."/>
            <person name="Egesi C."/>
            <person name="Nauluvula P."/>
            <person name="Lebot V."/>
            <person name="Ndunguru J."/>
            <person name="Mkamilo G."/>
            <person name="Bart R.S."/>
            <person name="Setter T.L."/>
            <person name="Gleadow R.M."/>
            <person name="Kulakow P."/>
            <person name="Ferguson M.E."/>
            <person name="Rounsley S."/>
            <person name="Rokhsar D.S."/>
        </authorList>
    </citation>
    <scope>NUCLEOTIDE SEQUENCE [LARGE SCALE GENOMIC DNA]</scope>
    <source>
        <strain evidence="3">cv. AM560-2</strain>
    </source>
</reference>
<dbReference type="Pfam" id="PF03140">
    <property type="entry name" value="DUF247"/>
    <property type="match status" value="1"/>
</dbReference>
<evidence type="ECO:0000313" key="3">
    <source>
        <dbReference type="Proteomes" id="UP000091857"/>
    </source>
</evidence>
<dbReference type="PANTHER" id="PTHR31170">
    <property type="entry name" value="BNAC04G53230D PROTEIN"/>
    <property type="match status" value="1"/>
</dbReference>
<feature type="transmembrane region" description="Helical" evidence="1">
    <location>
        <begin position="396"/>
        <end position="420"/>
    </location>
</feature>
<dbReference type="OrthoDB" id="672127at2759"/>
<evidence type="ECO:0000313" key="2">
    <source>
        <dbReference type="EMBL" id="OAY57995.1"/>
    </source>
</evidence>
<keyword evidence="3" id="KW-1185">Reference proteome</keyword>
<accession>A0A2C9WDT6</accession>
<name>A0A2C9WDT6_MANES</name>
<dbReference type="Proteomes" id="UP000091857">
    <property type="component" value="Chromosome 2"/>
</dbReference>
<keyword evidence="1" id="KW-1133">Transmembrane helix</keyword>
<dbReference type="AlphaFoldDB" id="A0A2C9WDT6"/>
<sequence length="422" mass="49568">MRRNDQILLDIDELAKTIREKLEILHPLSDECCIYRVPERLRQLNPKAYTPRVLSIGPLHHGRTELQAMEEHKHRYLQDFLHWGDLSLEDYIQFLKESELRLRNCYAETINFSSTDFVKMILLDATFIIMLFLKHCCGDSRNNKDRIYNKPMMILDIRFDLLLLENQIPFFILEDLFVLSNIPGRLEGFSLVKLVYEFFRSGWDSWVKEDVLERHSSFKIEHILHFLRICQQPLELPPQRELKMLVVPSITHLYRAGVKFQLSSSKNVLDIKFKNGILEIPRLQIVDQTEILLRNLQAFEQCHCLDNYTGDYIAMMAMLVNAANDVELLSRCGIIENWLRSNEALAALFRDIEKENIVFPDRCYFSAVIDDLNVYCRTPWHKWKANLKQNYFNTPWVGISVVAAVVLLFLTVIQTVCSLLQV</sequence>
<keyword evidence="1" id="KW-0472">Membrane</keyword>
<dbReference type="STRING" id="3983.A0A2C9WDT6"/>
<gene>
    <name evidence="2" type="ORF">MANES_02G141200v8</name>
</gene>
<comment type="caution">
    <text evidence="2">The sequence shown here is derived from an EMBL/GenBank/DDBJ whole genome shotgun (WGS) entry which is preliminary data.</text>
</comment>
<protein>
    <submittedName>
        <fullName evidence="2">Uncharacterized protein</fullName>
    </submittedName>
</protein>
<dbReference type="EMBL" id="CM004388">
    <property type="protein sequence ID" value="OAY57995.1"/>
    <property type="molecule type" value="Genomic_DNA"/>
</dbReference>
<dbReference type="PANTHER" id="PTHR31170:SF17">
    <property type="match status" value="1"/>
</dbReference>
<evidence type="ECO:0000256" key="1">
    <source>
        <dbReference type="SAM" id="Phobius"/>
    </source>
</evidence>
<dbReference type="Gramene" id="Manes.02G141200.1.v8.1">
    <property type="protein sequence ID" value="Manes.02G141200.1.v8.1.CDS.1"/>
    <property type="gene ID" value="Manes.02G141200.v8.1"/>
</dbReference>
<dbReference type="InterPro" id="IPR004158">
    <property type="entry name" value="DUF247_pln"/>
</dbReference>
<keyword evidence="1" id="KW-0812">Transmembrane</keyword>
<organism evidence="2 3">
    <name type="scientific">Manihot esculenta</name>
    <name type="common">Cassava</name>
    <name type="synonym">Jatropha manihot</name>
    <dbReference type="NCBI Taxonomy" id="3983"/>
    <lineage>
        <taxon>Eukaryota</taxon>
        <taxon>Viridiplantae</taxon>
        <taxon>Streptophyta</taxon>
        <taxon>Embryophyta</taxon>
        <taxon>Tracheophyta</taxon>
        <taxon>Spermatophyta</taxon>
        <taxon>Magnoliopsida</taxon>
        <taxon>eudicotyledons</taxon>
        <taxon>Gunneridae</taxon>
        <taxon>Pentapetalae</taxon>
        <taxon>rosids</taxon>
        <taxon>fabids</taxon>
        <taxon>Malpighiales</taxon>
        <taxon>Euphorbiaceae</taxon>
        <taxon>Crotonoideae</taxon>
        <taxon>Manihoteae</taxon>
        <taxon>Manihot</taxon>
    </lineage>
</organism>
<proteinExistence type="predicted"/>